<feature type="transmembrane region" description="Helical" evidence="7">
    <location>
        <begin position="113"/>
        <end position="139"/>
    </location>
</feature>
<evidence type="ECO:0000256" key="5">
    <source>
        <dbReference type="ARBA" id="ARBA00022989"/>
    </source>
</evidence>
<dbReference type="PANTHER" id="PTHR30086">
    <property type="entry name" value="ARGININE EXPORTER PROTEIN ARGO"/>
    <property type="match status" value="1"/>
</dbReference>
<evidence type="ECO:0000256" key="6">
    <source>
        <dbReference type="ARBA" id="ARBA00023136"/>
    </source>
</evidence>
<evidence type="ECO:0000256" key="1">
    <source>
        <dbReference type="ARBA" id="ARBA00004651"/>
    </source>
</evidence>
<sequence length="205" mass="22341">MDISVWFYFAVACFGLAITPGPNAMLVMNHSVRFGPSVASYTVVGGVVAFVLLMIISMFGIDVLLEHYPHMLNYVKLAGGTYLIWLGVKQWKHRKDAIHAIPGHAGMSSRLGLFFQGAASAMSNPKVFLFFGAFLTQFINPDRGILGQFFIMAATFAFAELFVEMSINLAAGKFRTYLVSHGQAFSIFCGSLFIIIGCVVIGAGF</sequence>
<dbReference type="PIRSF" id="PIRSF006324">
    <property type="entry name" value="LeuE"/>
    <property type="match status" value="1"/>
</dbReference>
<feature type="transmembrane region" description="Helical" evidence="7">
    <location>
        <begin position="184"/>
        <end position="204"/>
    </location>
</feature>
<dbReference type="RefSeq" id="WP_125292313.1">
    <property type="nucleotide sequence ID" value="NZ_RHWZ01000002.1"/>
</dbReference>
<comment type="caution">
    <text evidence="8">The sequence shown here is derived from an EMBL/GenBank/DDBJ whole genome shotgun (WGS) entry which is preliminary data.</text>
</comment>
<keyword evidence="3 7" id="KW-0812">Transmembrane</keyword>
<organism evidence="8 9">
    <name type="scientific">Atlantibacter subterraneus</name>
    <dbReference type="NCBI Taxonomy" id="255519"/>
    <lineage>
        <taxon>Bacteria</taxon>
        <taxon>Pseudomonadati</taxon>
        <taxon>Pseudomonadota</taxon>
        <taxon>Gammaproteobacteria</taxon>
        <taxon>Enterobacterales</taxon>
        <taxon>Enterobacteriaceae</taxon>
        <taxon>Atlantibacter</taxon>
    </lineage>
</organism>
<evidence type="ECO:0000256" key="4">
    <source>
        <dbReference type="ARBA" id="ARBA00022970"/>
    </source>
</evidence>
<feature type="transmembrane region" description="Helical" evidence="7">
    <location>
        <begin position="71"/>
        <end position="88"/>
    </location>
</feature>
<name>A0A427V959_9ENTR</name>
<protein>
    <submittedName>
        <fullName evidence="8">LysE family translocator</fullName>
    </submittedName>
</protein>
<keyword evidence="6 7" id="KW-0472">Membrane</keyword>
<dbReference type="Pfam" id="PF01810">
    <property type="entry name" value="LysE"/>
    <property type="match status" value="1"/>
</dbReference>
<feature type="transmembrane region" description="Helical" evidence="7">
    <location>
        <begin position="38"/>
        <end position="59"/>
    </location>
</feature>
<evidence type="ECO:0000256" key="2">
    <source>
        <dbReference type="ARBA" id="ARBA00022475"/>
    </source>
</evidence>
<comment type="subcellular location">
    <subcellularLocation>
        <location evidence="1">Cell membrane</location>
        <topology evidence="1">Multi-pass membrane protein</topology>
    </subcellularLocation>
</comment>
<dbReference type="Proteomes" id="UP000275331">
    <property type="component" value="Unassembled WGS sequence"/>
</dbReference>
<keyword evidence="5 7" id="KW-1133">Transmembrane helix</keyword>
<keyword evidence="4" id="KW-0813">Transport</keyword>
<evidence type="ECO:0000256" key="7">
    <source>
        <dbReference type="SAM" id="Phobius"/>
    </source>
</evidence>
<dbReference type="OrthoDB" id="581870at2"/>
<keyword evidence="4" id="KW-0029">Amino-acid transport</keyword>
<keyword evidence="2" id="KW-1003">Cell membrane</keyword>
<evidence type="ECO:0000256" key="3">
    <source>
        <dbReference type="ARBA" id="ARBA00022692"/>
    </source>
</evidence>
<dbReference type="EMBL" id="RHXB01000001">
    <property type="protein sequence ID" value="RSE29266.1"/>
    <property type="molecule type" value="Genomic_DNA"/>
</dbReference>
<evidence type="ECO:0000313" key="8">
    <source>
        <dbReference type="EMBL" id="RSE29266.1"/>
    </source>
</evidence>
<proteinExistence type="predicted"/>
<dbReference type="AlphaFoldDB" id="A0A427V959"/>
<dbReference type="InterPro" id="IPR001123">
    <property type="entry name" value="LeuE-type"/>
</dbReference>
<feature type="transmembrane region" description="Helical" evidence="7">
    <location>
        <begin position="145"/>
        <end position="163"/>
    </location>
</feature>
<reference evidence="8 9" key="1">
    <citation type="submission" date="2018-10" db="EMBL/GenBank/DDBJ databases">
        <title>Transmission dynamics of multidrug resistant bacteria on intensive care unit surfaces.</title>
        <authorList>
            <person name="D'Souza A.W."/>
            <person name="Potter R.F."/>
            <person name="Wallace M."/>
            <person name="Shupe A."/>
            <person name="Patel S."/>
            <person name="Sun S."/>
            <person name="Gul D."/>
            <person name="Kwon J.H."/>
            <person name="Andleeb S."/>
            <person name="Burnham C.-A.D."/>
            <person name="Dantas G."/>
        </authorList>
    </citation>
    <scope>NUCLEOTIDE SEQUENCE [LARGE SCALE GENOMIC DNA]</scope>
    <source>
        <strain evidence="8 9">AS_373</strain>
    </source>
</reference>
<accession>A0A427V959</accession>
<evidence type="ECO:0000313" key="9">
    <source>
        <dbReference type="Proteomes" id="UP000275331"/>
    </source>
</evidence>
<dbReference type="GO" id="GO:0015171">
    <property type="term" value="F:amino acid transmembrane transporter activity"/>
    <property type="evidence" value="ECO:0007669"/>
    <property type="project" value="TreeGrafter"/>
</dbReference>
<gene>
    <name evidence="8" type="ORF">EGT71_01765</name>
</gene>
<dbReference type="GO" id="GO:0005886">
    <property type="term" value="C:plasma membrane"/>
    <property type="evidence" value="ECO:0007669"/>
    <property type="project" value="UniProtKB-SubCell"/>
</dbReference>
<dbReference type="PANTHER" id="PTHR30086:SF20">
    <property type="entry name" value="ARGININE EXPORTER PROTEIN ARGO-RELATED"/>
    <property type="match status" value="1"/>
</dbReference>
<feature type="transmembrane region" description="Helical" evidence="7">
    <location>
        <begin position="6"/>
        <end position="26"/>
    </location>
</feature>